<evidence type="ECO:0000313" key="3">
    <source>
        <dbReference type="Proteomes" id="UP000007485"/>
    </source>
</evidence>
<evidence type="ECO:0000259" key="1">
    <source>
        <dbReference type="Pfam" id="PF01402"/>
    </source>
</evidence>
<feature type="domain" description="Ribbon-helix-helix protein CopG" evidence="1">
    <location>
        <begin position="6"/>
        <end position="40"/>
    </location>
</feature>
<dbReference type="HOGENOM" id="CLU_2230527_0_0_2"/>
<name>F0QXR2_VULM7</name>
<dbReference type="SUPFAM" id="SSF47598">
    <property type="entry name" value="Ribbon-helix-helix"/>
    <property type="match status" value="1"/>
</dbReference>
<dbReference type="Gene3D" id="1.10.1220.10">
    <property type="entry name" value="Met repressor-like"/>
    <property type="match status" value="1"/>
</dbReference>
<gene>
    <name evidence="2" type="ordered locus">VMUT_1018</name>
</gene>
<keyword evidence="3" id="KW-1185">Reference proteome</keyword>
<dbReference type="GO" id="GO:0006355">
    <property type="term" value="P:regulation of DNA-templated transcription"/>
    <property type="evidence" value="ECO:0007669"/>
    <property type="project" value="InterPro"/>
</dbReference>
<sequence length="106" mass="11946">MRFRVVRVREDVYELLRALADSRGVSVGEVIRQLINAYLAMSEVKEMLRQCLSRANTEVVKDSIREKSVELGSESSISLEDNPWVQIIRARVVRNEGGEGRRGVGG</sequence>
<accession>F0QXR2</accession>
<dbReference type="EMBL" id="CP002529">
    <property type="protein sequence ID" value="ADY01225.1"/>
    <property type="molecule type" value="Genomic_DNA"/>
</dbReference>
<dbReference type="AlphaFoldDB" id="F0QXR2"/>
<evidence type="ECO:0000313" key="2">
    <source>
        <dbReference type="EMBL" id="ADY01225.1"/>
    </source>
</evidence>
<protein>
    <recommendedName>
        <fullName evidence="1">Ribbon-helix-helix protein CopG domain-containing protein</fullName>
    </recommendedName>
</protein>
<dbReference type="InterPro" id="IPR013321">
    <property type="entry name" value="Arc_rbn_hlx_hlx"/>
</dbReference>
<dbReference type="OrthoDB" id="29011at2157"/>
<dbReference type="GeneID" id="10288670"/>
<dbReference type="InterPro" id="IPR002145">
    <property type="entry name" value="CopG"/>
</dbReference>
<reference evidence="2 3" key="1">
    <citation type="journal article" date="2011" name="J. Bacteriol.">
        <title>Complete genome sequence of 'Vulcanisaeta moutnovskia' strain 768-28, a novel member of the hyperthermophilic crenarchaeal genus vulcanisaeta.</title>
        <authorList>
            <person name="Gumerov V.M."/>
            <person name="Mardanov A.V."/>
            <person name="Beletsky A.V."/>
            <person name="Prokofeva M.I."/>
            <person name="Bonch-Osmolovskaya E.A."/>
            <person name="Ravin N.V."/>
            <person name="Skryabin K.G."/>
        </authorList>
    </citation>
    <scope>NUCLEOTIDE SEQUENCE [LARGE SCALE GENOMIC DNA]</scope>
    <source>
        <strain evidence="2 3">768-28</strain>
    </source>
</reference>
<proteinExistence type="predicted"/>
<dbReference type="InterPro" id="IPR010985">
    <property type="entry name" value="Ribbon_hlx_hlx"/>
</dbReference>
<dbReference type="Pfam" id="PF01402">
    <property type="entry name" value="RHH_1"/>
    <property type="match status" value="1"/>
</dbReference>
<dbReference type="KEGG" id="vmo:VMUT_1018"/>
<dbReference type="eggNOG" id="arCOG13771">
    <property type="taxonomic scope" value="Archaea"/>
</dbReference>
<dbReference type="Proteomes" id="UP000007485">
    <property type="component" value="Chromosome"/>
</dbReference>
<dbReference type="RefSeq" id="WP_013604387.1">
    <property type="nucleotide sequence ID" value="NC_015151.1"/>
</dbReference>
<organism evidence="2 3">
    <name type="scientific">Vulcanisaeta moutnovskia (strain 768-28)</name>
    <dbReference type="NCBI Taxonomy" id="985053"/>
    <lineage>
        <taxon>Archaea</taxon>
        <taxon>Thermoproteota</taxon>
        <taxon>Thermoprotei</taxon>
        <taxon>Thermoproteales</taxon>
        <taxon>Thermoproteaceae</taxon>
        <taxon>Vulcanisaeta</taxon>
    </lineage>
</organism>